<gene>
    <name evidence="1" type="ORF">LCGC14_2193450</name>
</gene>
<reference evidence="1" key="1">
    <citation type="journal article" date="2015" name="Nature">
        <title>Complex archaea that bridge the gap between prokaryotes and eukaryotes.</title>
        <authorList>
            <person name="Spang A."/>
            <person name="Saw J.H."/>
            <person name="Jorgensen S.L."/>
            <person name="Zaremba-Niedzwiedzka K."/>
            <person name="Martijn J."/>
            <person name="Lind A.E."/>
            <person name="van Eijk R."/>
            <person name="Schleper C."/>
            <person name="Guy L."/>
            <person name="Ettema T.J."/>
        </authorList>
    </citation>
    <scope>NUCLEOTIDE SEQUENCE</scope>
</reference>
<comment type="caution">
    <text evidence="1">The sequence shown here is derived from an EMBL/GenBank/DDBJ whole genome shotgun (WGS) entry which is preliminary data.</text>
</comment>
<name>A0A0F9DIV3_9ZZZZ</name>
<organism evidence="1">
    <name type="scientific">marine sediment metagenome</name>
    <dbReference type="NCBI Taxonomy" id="412755"/>
    <lineage>
        <taxon>unclassified sequences</taxon>
        <taxon>metagenomes</taxon>
        <taxon>ecological metagenomes</taxon>
    </lineage>
</organism>
<dbReference type="AlphaFoldDB" id="A0A0F9DIV3"/>
<dbReference type="EMBL" id="LAZR01028764">
    <property type="protein sequence ID" value="KKL61618.1"/>
    <property type="molecule type" value="Genomic_DNA"/>
</dbReference>
<proteinExistence type="predicted"/>
<accession>A0A0F9DIV3</accession>
<protein>
    <submittedName>
        <fullName evidence="1">Uncharacterized protein</fullName>
    </submittedName>
</protein>
<evidence type="ECO:0000313" key="1">
    <source>
        <dbReference type="EMBL" id="KKL61618.1"/>
    </source>
</evidence>
<sequence>MKTAEDKVNGIANWTNQGMRQAVIDLLKDDRNEIKQLIDRMKGNPEGMELTKEEYHIYLCGYDDALTEFKSKMGI</sequence>